<keyword evidence="4 6" id="KW-1133">Transmembrane helix</keyword>
<keyword evidence="5 6" id="KW-0472">Membrane</keyword>
<evidence type="ECO:0000256" key="6">
    <source>
        <dbReference type="SAM" id="Phobius"/>
    </source>
</evidence>
<evidence type="ECO:0000256" key="1">
    <source>
        <dbReference type="ARBA" id="ARBA00004651"/>
    </source>
</evidence>
<evidence type="ECO:0000313" key="8">
    <source>
        <dbReference type="Proteomes" id="UP000188357"/>
    </source>
</evidence>
<evidence type="ECO:0000256" key="5">
    <source>
        <dbReference type="ARBA" id="ARBA00023136"/>
    </source>
</evidence>
<proteinExistence type="predicted"/>
<reference evidence="7 8" key="1">
    <citation type="submission" date="2017-02" db="EMBL/GenBank/DDBJ databases">
        <authorList>
            <person name="Peterson S.W."/>
        </authorList>
    </citation>
    <scope>NUCLEOTIDE SEQUENCE [LARGE SCALE GENOMIC DNA]</scope>
    <source>
        <strain evidence="7">Psychrobacter_piechaudii</strain>
    </source>
</reference>
<evidence type="ECO:0000256" key="3">
    <source>
        <dbReference type="ARBA" id="ARBA00022692"/>
    </source>
</evidence>
<keyword evidence="2" id="KW-1003">Cell membrane</keyword>
<feature type="transmembrane region" description="Helical" evidence="6">
    <location>
        <begin position="41"/>
        <end position="69"/>
    </location>
</feature>
<feature type="transmembrane region" description="Helical" evidence="6">
    <location>
        <begin position="75"/>
        <end position="93"/>
    </location>
</feature>
<comment type="subcellular location">
    <subcellularLocation>
        <location evidence="1">Cell membrane</location>
        <topology evidence="1">Multi-pass membrane protein</topology>
    </subcellularLocation>
</comment>
<sequence length="221" mass="24175">MFGIDNYWGFLAAGVLLNLTPGADSLYIIMRSISQGPQAGVFSALGIVTGILVHTLLAALGLSVLLASYPLAFTIVKYLGALYLCYLGIRLLWSKQSTEVSEQLPKDVMSEVKLGMKRGINQWQIYKQGILTNVLNPKVALFFLAFFPQFIDANYGNAMLSFSLLGLSFAVTSLVWCVSLALLAARFSEQLRQNPSIEAWLNKISGVVFIALGLRLMSAKL</sequence>
<name>A0A1R4GXE1_9GAMM</name>
<dbReference type="RefSeq" id="WP_077451723.1">
    <property type="nucleotide sequence ID" value="NZ_FUGE01000214.1"/>
</dbReference>
<organism evidence="7 8">
    <name type="scientific">Psychrobacter piechaudii</name>
    <dbReference type="NCBI Taxonomy" id="1945521"/>
    <lineage>
        <taxon>Bacteria</taxon>
        <taxon>Pseudomonadati</taxon>
        <taxon>Pseudomonadota</taxon>
        <taxon>Gammaproteobacteria</taxon>
        <taxon>Moraxellales</taxon>
        <taxon>Moraxellaceae</taxon>
        <taxon>Psychrobacter</taxon>
    </lineage>
</organism>
<dbReference type="PANTHER" id="PTHR30086">
    <property type="entry name" value="ARGININE EXPORTER PROTEIN ARGO"/>
    <property type="match status" value="1"/>
</dbReference>
<feature type="transmembrane region" description="Helical" evidence="6">
    <location>
        <begin position="130"/>
        <end position="151"/>
    </location>
</feature>
<dbReference type="GO" id="GO:0005886">
    <property type="term" value="C:plasma membrane"/>
    <property type="evidence" value="ECO:0007669"/>
    <property type="project" value="UniProtKB-SubCell"/>
</dbReference>
<evidence type="ECO:0000256" key="2">
    <source>
        <dbReference type="ARBA" id="ARBA00022475"/>
    </source>
</evidence>
<dbReference type="PIRSF" id="PIRSF006324">
    <property type="entry name" value="LeuE"/>
    <property type="match status" value="1"/>
</dbReference>
<accession>A0A1R4GXE1</accession>
<evidence type="ECO:0000256" key="4">
    <source>
        <dbReference type="ARBA" id="ARBA00022989"/>
    </source>
</evidence>
<dbReference type="InterPro" id="IPR001123">
    <property type="entry name" value="LeuE-type"/>
</dbReference>
<evidence type="ECO:0000313" key="7">
    <source>
        <dbReference type="EMBL" id="SJM72867.1"/>
    </source>
</evidence>
<dbReference type="AlphaFoldDB" id="A0A1R4GXE1"/>
<dbReference type="Proteomes" id="UP000188357">
    <property type="component" value="Unassembled WGS sequence"/>
</dbReference>
<dbReference type="STRING" id="1945521.A1232T_02066"/>
<protein>
    <submittedName>
        <fullName evidence="7">Leucine efflux protein</fullName>
    </submittedName>
</protein>
<dbReference type="Pfam" id="PF01810">
    <property type="entry name" value="LysE"/>
    <property type="match status" value="1"/>
</dbReference>
<feature type="transmembrane region" description="Helical" evidence="6">
    <location>
        <begin position="6"/>
        <end position="29"/>
    </location>
</feature>
<keyword evidence="8" id="KW-1185">Reference proteome</keyword>
<feature type="transmembrane region" description="Helical" evidence="6">
    <location>
        <begin position="199"/>
        <end position="218"/>
    </location>
</feature>
<dbReference type="GO" id="GO:0015171">
    <property type="term" value="F:amino acid transmembrane transporter activity"/>
    <property type="evidence" value="ECO:0007669"/>
    <property type="project" value="TreeGrafter"/>
</dbReference>
<feature type="transmembrane region" description="Helical" evidence="6">
    <location>
        <begin position="163"/>
        <end position="187"/>
    </location>
</feature>
<dbReference type="OrthoDB" id="9784202at2"/>
<gene>
    <name evidence="7" type="primary">leuE_2</name>
    <name evidence="7" type="ORF">A1232T_02066</name>
</gene>
<keyword evidence="3 6" id="KW-0812">Transmembrane</keyword>
<dbReference type="EMBL" id="FUGE01000214">
    <property type="protein sequence ID" value="SJM72867.1"/>
    <property type="molecule type" value="Genomic_DNA"/>
</dbReference>
<dbReference type="PANTHER" id="PTHR30086:SF20">
    <property type="entry name" value="ARGININE EXPORTER PROTEIN ARGO-RELATED"/>
    <property type="match status" value="1"/>
</dbReference>